<dbReference type="InterPro" id="IPR050736">
    <property type="entry name" value="Sensor_HK_Regulatory"/>
</dbReference>
<dbReference type="NCBIfam" id="TIGR00229">
    <property type="entry name" value="sensory_box"/>
    <property type="match status" value="1"/>
</dbReference>
<comment type="catalytic activity">
    <reaction evidence="1">
        <text>ATP + protein L-histidine = ADP + protein N-phospho-L-histidine.</text>
        <dbReference type="EC" id="2.7.13.3"/>
    </reaction>
</comment>
<evidence type="ECO:0000256" key="6">
    <source>
        <dbReference type="SAM" id="Coils"/>
    </source>
</evidence>
<evidence type="ECO:0000256" key="5">
    <source>
        <dbReference type="ARBA" id="ARBA00023012"/>
    </source>
</evidence>
<gene>
    <name evidence="8" type="ORF">S01H4_28418</name>
</gene>
<dbReference type="CDD" id="cd00082">
    <property type="entry name" value="HisKA"/>
    <property type="match status" value="1"/>
</dbReference>
<proteinExistence type="predicted"/>
<dbReference type="EMBL" id="BART01014128">
    <property type="protein sequence ID" value="GAG85181.1"/>
    <property type="molecule type" value="Genomic_DNA"/>
</dbReference>
<dbReference type="PROSITE" id="PS50113">
    <property type="entry name" value="PAC"/>
    <property type="match status" value="1"/>
</dbReference>
<keyword evidence="3" id="KW-0808">Transferase</keyword>
<evidence type="ECO:0000313" key="8">
    <source>
        <dbReference type="EMBL" id="GAG85181.1"/>
    </source>
</evidence>
<keyword evidence="5" id="KW-0902">Two-component regulatory system</keyword>
<dbReference type="InterPro" id="IPR000700">
    <property type="entry name" value="PAS-assoc_C"/>
</dbReference>
<keyword evidence="4" id="KW-0418">Kinase</keyword>
<dbReference type="InterPro" id="IPR003661">
    <property type="entry name" value="HisK_dim/P_dom"/>
</dbReference>
<evidence type="ECO:0000256" key="1">
    <source>
        <dbReference type="ARBA" id="ARBA00000085"/>
    </source>
</evidence>
<dbReference type="PANTHER" id="PTHR43711:SF31">
    <property type="entry name" value="HISTIDINE KINASE"/>
    <property type="match status" value="1"/>
</dbReference>
<feature type="non-terminal residue" evidence="8">
    <location>
        <position position="126"/>
    </location>
</feature>
<organism evidence="8">
    <name type="scientific">marine sediment metagenome</name>
    <dbReference type="NCBI Taxonomy" id="412755"/>
    <lineage>
        <taxon>unclassified sequences</taxon>
        <taxon>metagenomes</taxon>
        <taxon>ecological metagenomes</taxon>
    </lineage>
</organism>
<evidence type="ECO:0000256" key="4">
    <source>
        <dbReference type="ARBA" id="ARBA00022777"/>
    </source>
</evidence>
<name>X1CLT5_9ZZZZ</name>
<dbReference type="SUPFAM" id="SSF47384">
    <property type="entry name" value="Homodimeric domain of signal transducing histidine kinase"/>
    <property type="match status" value="1"/>
</dbReference>
<sequence>MVTKSGEWLTIEINAVAIKREGKVIGDLAILRDVTERKRAEAEIKQLYEQVKAFNVELEERIKERTRELKVAVNQAEAANQAKSEFLSGMSHELRTPLTAIIGFSQVLAEQYFGELNEKQAEYVKD</sequence>
<dbReference type="InterPro" id="IPR035965">
    <property type="entry name" value="PAS-like_dom_sf"/>
</dbReference>
<dbReference type="SUPFAM" id="SSF55785">
    <property type="entry name" value="PYP-like sensor domain (PAS domain)"/>
    <property type="match status" value="1"/>
</dbReference>
<dbReference type="PANTHER" id="PTHR43711">
    <property type="entry name" value="TWO-COMPONENT HISTIDINE KINASE"/>
    <property type="match status" value="1"/>
</dbReference>
<evidence type="ECO:0000256" key="2">
    <source>
        <dbReference type="ARBA" id="ARBA00012438"/>
    </source>
</evidence>
<dbReference type="Gene3D" id="1.10.287.130">
    <property type="match status" value="1"/>
</dbReference>
<dbReference type="GO" id="GO:0000155">
    <property type="term" value="F:phosphorelay sensor kinase activity"/>
    <property type="evidence" value="ECO:0007669"/>
    <property type="project" value="InterPro"/>
</dbReference>
<keyword evidence="6" id="KW-0175">Coiled coil</keyword>
<feature type="domain" description="PAC" evidence="7">
    <location>
        <begin position="1"/>
        <end position="46"/>
    </location>
</feature>
<dbReference type="EC" id="2.7.13.3" evidence="2"/>
<dbReference type="Pfam" id="PF00512">
    <property type="entry name" value="HisKA"/>
    <property type="match status" value="1"/>
</dbReference>
<comment type="caution">
    <text evidence="8">The sequence shown here is derived from an EMBL/GenBank/DDBJ whole genome shotgun (WGS) entry which is preliminary data.</text>
</comment>
<dbReference type="InterPro" id="IPR000014">
    <property type="entry name" value="PAS"/>
</dbReference>
<reference evidence="8" key="1">
    <citation type="journal article" date="2014" name="Front. Microbiol.">
        <title>High frequency of phylogenetically diverse reductive dehalogenase-homologous genes in deep subseafloor sedimentary metagenomes.</title>
        <authorList>
            <person name="Kawai M."/>
            <person name="Futagami T."/>
            <person name="Toyoda A."/>
            <person name="Takaki Y."/>
            <person name="Nishi S."/>
            <person name="Hori S."/>
            <person name="Arai W."/>
            <person name="Tsubouchi T."/>
            <person name="Morono Y."/>
            <person name="Uchiyama I."/>
            <person name="Ito T."/>
            <person name="Fujiyama A."/>
            <person name="Inagaki F."/>
            <person name="Takami H."/>
        </authorList>
    </citation>
    <scope>NUCLEOTIDE SEQUENCE</scope>
    <source>
        <strain evidence="8">Expedition CK06-06</strain>
    </source>
</reference>
<evidence type="ECO:0000259" key="7">
    <source>
        <dbReference type="PROSITE" id="PS50113"/>
    </source>
</evidence>
<protein>
    <recommendedName>
        <fullName evidence="2">histidine kinase</fullName>
        <ecNumber evidence="2">2.7.13.3</ecNumber>
    </recommendedName>
</protein>
<accession>X1CLT5</accession>
<dbReference type="AlphaFoldDB" id="X1CLT5"/>
<feature type="coiled-coil region" evidence="6">
    <location>
        <begin position="37"/>
        <end position="82"/>
    </location>
</feature>
<evidence type="ECO:0000256" key="3">
    <source>
        <dbReference type="ARBA" id="ARBA00022679"/>
    </source>
</evidence>
<dbReference type="InterPro" id="IPR036097">
    <property type="entry name" value="HisK_dim/P_sf"/>
</dbReference>
<dbReference type="Gene3D" id="3.30.450.20">
    <property type="entry name" value="PAS domain"/>
    <property type="match status" value="1"/>
</dbReference>